<feature type="compositionally biased region" description="Basic and acidic residues" evidence="10">
    <location>
        <begin position="1887"/>
        <end position="1905"/>
    </location>
</feature>
<dbReference type="InterPro" id="IPR002182">
    <property type="entry name" value="NB-ARC"/>
</dbReference>
<dbReference type="InterPro" id="IPR027417">
    <property type="entry name" value="P-loop_NTPase"/>
</dbReference>
<accession>A0A2G2W2J9</accession>
<dbReference type="InterPro" id="IPR043128">
    <property type="entry name" value="Rev_trsase/Diguanyl_cyclase"/>
</dbReference>
<dbReference type="SUPFAM" id="SSF56672">
    <property type="entry name" value="DNA/RNA polymerases"/>
    <property type="match status" value="1"/>
</dbReference>
<keyword evidence="7" id="KW-0067">ATP-binding</keyword>
<proteinExistence type="inferred from homology"/>
<dbReference type="Gene3D" id="3.80.10.10">
    <property type="entry name" value="Ribonuclease Inhibitor"/>
    <property type="match status" value="3"/>
</dbReference>
<dbReference type="InterPro" id="IPR032675">
    <property type="entry name" value="LRR_dom_sf"/>
</dbReference>
<protein>
    <recommendedName>
        <fullName evidence="11">Reverse transcriptase domain-containing protein</fullName>
    </recommendedName>
</protein>
<evidence type="ECO:0000256" key="2">
    <source>
        <dbReference type="ARBA" id="ARBA00008894"/>
    </source>
</evidence>
<dbReference type="FunFam" id="3.40.50.300:FF:001091">
    <property type="entry name" value="Probable disease resistance protein At1g61300"/>
    <property type="match status" value="2"/>
</dbReference>
<dbReference type="InterPro" id="IPR058922">
    <property type="entry name" value="WHD_DRP"/>
</dbReference>
<keyword evidence="9" id="KW-0472">Membrane</keyword>
<keyword evidence="6" id="KW-0611">Plant defense</keyword>
<evidence type="ECO:0000256" key="8">
    <source>
        <dbReference type="ARBA" id="ARBA00023054"/>
    </source>
</evidence>
<dbReference type="InterPro" id="IPR043502">
    <property type="entry name" value="DNA/RNA_pol_sf"/>
</dbReference>
<dbReference type="PANTHER" id="PTHR23155:SF1228">
    <property type="entry name" value="NB-ARC DOMAIN CONTAINING PROTEIN, EXPRESSED"/>
    <property type="match status" value="1"/>
</dbReference>
<gene>
    <name evidence="12" type="ORF">CQW23_23024</name>
</gene>
<evidence type="ECO:0000313" key="13">
    <source>
        <dbReference type="Proteomes" id="UP000224567"/>
    </source>
</evidence>
<feature type="domain" description="Reverse transcriptase" evidence="11">
    <location>
        <begin position="1501"/>
        <end position="1679"/>
    </location>
</feature>
<comment type="similarity">
    <text evidence="2">Belongs to the disease resistance NB-LRR family.</text>
</comment>
<comment type="subcellular location">
    <subcellularLocation>
        <location evidence="1">Membrane</location>
        <topology evidence="1">Peripheral membrane protein</topology>
    </subcellularLocation>
</comment>
<keyword evidence="13" id="KW-1185">Reference proteome</keyword>
<comment type="caution">
    <text evidence="12">The sequence shown here is derived from an EMBL/GenBank/DDBJ whole genome shotgun (WGS) entry which is preliminary data.</text>
</comment>
<dbReference type="Proteomes" id="UP000224567">
    <property type="component" value="Unassembled WGS sequence"/>
</dbReference>
<dbReference type="PROSITE" id="PS50878">
    <property type="entry name" value="RT_POL"/>
    <property type="match status" value="1"/>
</dbReference>
<evidence type="ECO:0000313" key="12">
    <source>
        <dbReference type="EMBL" id="PHT39451.1"/>
    </source>
</evidence>
<dbReference type="EMBL" id="MLFT02000009">
    <property type="protein sequence ID" value="PHT39451.1"/>
    <property type="molecule type" value="Genomic_DNA"/>
</dbReference>
<keyword evidence="5" id="KW-0547">Nucleotide-binding</keyword>
<dbReference type="FunFam" id="1.10.10.10:FF:000322">
    <property type="entry name" value="Probable disease resistance protein At1g63360"/>
    <property type="match status" value="2"/>
</dbReference>
<organism evidence="12 13">
    <name type="scientific">Capsicum baccatum</name>
    <name type="common">Peruvian pepper</name>
    <dbReference type="NCBI Taxonomy" id="33114"/>
    <lineage>
        <taxon>Eukaryota</taxon>
        <taxon>Viridiplantae</taxon>
        <taxon>Streptophyta</taxon>
        <taxon>Embryophyta</taxon>
        <taxon>Tracheophyta</taxon>
        <taxon>Spermatophyta</taxon>
        <taxon>Magnoliopsida</taxon>
        <taxon>eudicotyledons</taxon>
        <taxon>Gunneridae</taxon>
        <taxon>Pentapetalae</taxon>
        <taxon>asterids</taxon>
        <taxon>lamiids</taxon>
        <taxon>Solanales</taxon>
        <taxon>Solanaceae</taxon>
        <taxon>Solanoideae</taxon>
        <taxon>Capsiceae</taxon>
        <taxon>Capsicum</taxon>
    </lineage>
</organism>
<dbReference type="GO" id="GO:0005524">
    <property type="term" value="F:ATP binding"/>
    <property type="evidence" value="ECO:0007669"/>
    <property type="project" value="UniProtKB-KW"/>
</dbReference>
<dbReference type="OrthoDB" id="1914518at2759"/>
<dbReference type="InterPro" id="IPR000477">
    <property type="entry name" value="RT_dom"/>
</dbReference>
<evidence type="ECO:0000256" key="5">
    <source>
        <dbReference type="ARBA" id="ARBA00022741"/>
    </source>
</evidence>
<evidence type="ECO:0000256" key="9">
    <source>
        <dbReference type="ARBA" id="ARBA00023136"/>
    </source>
</evidence>
<dbReference type="InterPro" id="IPR056010">
    <property type="entry name" value="DUF7588"/>
</dbReference>
<dbReference type="GO" id="GO:0051607">
    <property type="term" value="P:defense response to virus"/>
    <property type="evidence" value="ECO:0007669"/>
    <property type="project" value="UniProtKB-ARBA"/>
</dbReference>
<evidence type="ECO:0000256" key="3">
    <source>
        <dbReference type="ARBA" id="ARBA00022614"/>
    </source>
</evidence>
<dbReference type="InterPro" id="IPR038005">
    <property type="entry name" value="RX-like_CC"/>
</dbReference>
<dbReference type="Pfam" id="PF00078">
    <property type="entry name" value="RVT_1"/>
    <property type="match status" value="1"/>
</dbReference>
<dbReference type="Pfam" id="PF00931">
    <property type="entry name" value="NB-ARC"/>
    <property type="match status" value="2"/>
</dbReference>
<evidence type="ECO:0000256" key="4">
    <source>
        <dbReference type="ARBA" id="ARBA00022737"/>
    </source>
</evidence>
<dbReference type="InterPro" id="IPR041577">
    <property type="entry name" value="RT_RNaseH_2"/>
</dbReference>
<dbReference type="SUPFAM" id="SSF52540">
    <property type="entry name" value="P-loop containing nucleoside triphosphate hydrolases"/>
    <property type="match status" value="2"/>
</dbReference>
<dbReference type="InterPro" id="IPR044974">
    <property type="entry name" value="Disease_R_plants"/>
</dbReference>
<dbReference type="GO" id="GO:0016020">
    <property type="term" value="C:membrane"/>
    <property type="evidence" value="ECO:0007669"/>
    <property type="project" value="UniProtKB-SubCell"/>
</dbReference>
<keyword evidence="8" id="KW-0175">Coiled coil</keyword>
<dbReference type="Gene3D" id="3.30.70.270">
    <property type="match status" value="2"/>
</dbReference>
<dbReference type="CDD" id="cd14798">
    <property type="entry name" value="RX-CC_like"/>
    <property type="match status" value="1"/>
</dbReference>
<reference evidence="13" key="2">
    <citation type="journal article" date="2017" name="J. Anim. Genet.">
        <title>Multiple reference genome sequences of hot pepper reveal the massive evolution of plant disease resistance genes by retroduplication.</title>
        <authorList>
            <person name="Kim S."/>
            <person name="Park J."/>
            <person name="Yeom S.-I."/>
            <person name="Kim Y.-M."/>
            <person name="Seo E."/>
            <person name="Kim K.-T."/>
            <person name="Kim M.-S."/>
            <person name="Lee J.M."/>
            <person name="Cheong K."/>
            <person name="Shin H.-S."/>
            <person name="Kim S.-B."/>
            <person name="Han K."/>
            <person name="Lee J."/>
            <person name="Park M."/>
            <person name="Lee H.-A."/>
            <person name="Lee H.-Y."/>
            <person name="Lee Y."/>
            <person name="Oh S."/>
            <person name="Lee J.H."/>
            <person name="Choi E."/>
            <person name="Choi E."/>
            <person name="Lee S.E."/>
            <person name="Jeon J."/>
            <person name="Kim H."/>
            <person name="Choi G."/>
            <person name="Song H."/>
            <person name="Lee J."/>
            <person name="Lee S.-C."/>
            <person name="Kwon J.-K."/>
            <person name="Lee H.-Y."/>
            <person name="Koo N."/>
            <person name="Hong Y."/>
            <person name="Kim R.W."/>
            <person name="Kang W.-H."/>
            <person name="Huh J.H."/>
            <person name="Kang B.-C."/>
            <person name="Yang T.-J."/>
            <person name="Lee Y.-H."/>
            <person name="Bennetzen J.L."/>
            <person name="Choi D."/>
        </authorList>
    </citation>
    <scope>NUCLEOTIDE SEQUENCE [LARGE SCALE GENOMIC DNA]</scope>
    <source>
        <strain evidence="13">cv. PBC81</strain>
    </source>
</reference>
<feature type="region of interest" description="Disordered" evidence="10">
    <location>
        <begin position="1875"/>
        <end position="1946"/>
    </location>
</feature>
<dbReference type="CDD" id="cd09272">
    <property type="entry name" value="RNase_HI_RT_Ty1"/>
    <property type="match status" value="1"/>
</dbReference>
<dbReference type="PRINTS" id="PR00364">
    <property type="entry name" value="DISEASERSIST"/>
</dbReference>
<dbReference type="SUPFAM" id="SSF52058">
    <property type="entry name" value="L domain-like"/>
    <property type="match status" value="3"/>
</dbReference>
<dbReference type="InterPro" id="IPR036388">
    <property type="entry name" value="WH-like_DNA-bd_sf"/>
</dbReference>
<keyword evidence="3" id="KW-0433">Leucine-rich repeat</keyword>
<dbReference type="Pfam" id="PF17919">
    <property type="entry name" value="RT_RNaseH_2"/>
    <property type="match status" value="1"/>
</dbReference>
<keyword evidence="4" id="KW-0677">Repeat</keyword>
<dbReference type="Pfam" id="PF23559">
    <property type="entry name" value="WHD_DRP"/>
    <property type="match status" value="2"/>
</dbReference>
<dbReference type="InterPro" id="IPR042197">
    <property type="entry name" value="Apaf_helical"/>
</dbReference>
<sequence>MKKIFRGELKASKFTQSRTFKANKLPKGFSHHLRSLLMYLRNKNLDNFPNNVSARNIDVAIEFLLVFLDDDVSNHAINGKMLNEVLQKVGTIAGDVPCVIQRLLPRSLNKDDTSKVSLCSIQILEKIDRLKEQLETWYSSLQAIAALSTTEAEYIAVTEGVKEAIWLRGLVAELGLQQHILVMFCDSQSAVHLARNSKHHSKTKHIDIKRHFIRDIVDAGEITVEKIHTTENPADMLTKPLPAAKFDHCLDLAVIDEEIVGFGNDIEKLIQYLIRGTNDLDVIPIIGMGGQGKTMIARKVYNNDMIVSRFDVQACCIISQSYNLRELLQEIFSQVTSSKDNGDEEDILSDKLRKSLIGKRYLIVLDDMWDRMSWDDLRLCFPDVGHRRRIVVTTRLEKVGEHVKCYTDLYFLPFLTLDESCELLQKKVFQKEDYPPELQDVSLAVAEKCKGLPLEIILVAGIINRNKMEASWWHEVKDALFEYLDRESGEYSLSTMQLSYDNLPDYLKPCLLYMGMFPEDARIPVSKLISLWIAEGFVQNVESGRLMEEIAEDYLMDLISSNVVMVSRRRYNGKIKCSQVHDVVLHFCLEKSREERFMVAVKGHDNQFQPSEWKVSRVRFSFSEELSKFASLGSKLKPFHQHLRSLITTNRGRFYIWNPFPQVSEMRLLKVLDLSSLDVAHLSPATLKPLIHLKYIYLSVLTDRFDFHPESFLPHLETSIVQGLSVLPDTFWKMEKLRHVEITLAEFNLENNNQQIFKESLKLENLRILKKVECSIRQADSVDVLLRRCPNLQELQISFKGYKYSPEICFILEHLAQLQILRLSFDVSIVVSKLHLPSKLRKLQLSRTHIGSTISFIAGQPSLEYLKLSELYIIRSEEWCLGDITFHNLKFLKLAYLFISRWDASAESFPLLETLVIRECHKFEEIPLSFADIPTLKQIKLIHCKNKSLEASAVKIKEEVTDIEGCDRIDITIRNISVVKLELLHLSYCKLWSLSGLNQKSESGDTKRQKKTTLHPCFIRCPNLQELDISIGANENSADFCPKLEDVTQLQIFRLSFQWPQVVSELHLPSNLMKLVLEKTHIESAISIVGKLLCLEYLQLRGPYFSRSKEWCLRDITFHKLKYLKLVWLSISRWDALEESFPQLETLVIKGCYMLEEIPLSFADIPTVNEVPSAYGNFGDDVGPRDGSYDDVGAYEEFYTSYSEPRFGVRYNLFVRKAYERYDESTREDFSGGCPMRRRGYASPKPRGTRMPYNVDPRRSVHSEMVTMCGIPGCLVVLNDRYYRNYIVPSMVDYLGLFREPLLVLYFLDGFKVIERVKVVFSQFEYHEEVWCDILPLTYGHVCLESEELACSKSVREVDHTLFMYNILFKDDLYTPNEPSGENDGIAFLGSYSLYANPLWCDNIPPKEGNLFFEDESTLKGKECVVAEATSSSTLCDFIVESTHGDYWETSSEYTHESTLVEVDLSDTFLYSLFALDDMHVIVERLGKVILSIGLGKANIDLCLETVDLEVSSFPWWSPAEKERGTPRLVINYKPLNAVLKWIRHPIPNKRDLLKRTYKANLYSKFDMKSGFWQIQIAEEDKYKTAFNVPFGHYEWNVLPFGLKNAPSEFQNIMNSIFNEYSYMSIVYIDDVLIFSENIDSHFKHLNTFFKIVKLNGLVVSAKKMKLFQTSIRFLGYDLHQGSHKPICRAIEFSSKFPNEITDKTQLQKFLGSLNYAADFIPHIRQVCEPLYKRLRKNPVPWSSEQSNAVIKIKSLVQNLPCLGIPNPEAFMIVETDASDMGYGGILRFYEAILVDTDSIEVDHSMDERNPDHISYSKFTIKRVFTPFNWTYLVCKILPCHGRCHRTQIERVIQHPDGSIDLKFLGLDPSRHSSFRRSISTRASTSKPREGSDENEPDDKGKIRGVDFSGPVPKVYYQQNTRGPEPENLYEPGSPTASEMAPPQRVRTDPSLLVIKTDNEEYTPDLASLKVRWNHPKDTLKRKWYLSTYSSEQQKELGRLWVADMKRLRCDMEFFFWLEKTGKIENQVEPLNVMVLEEVGAIVGDILYAIQKLLLSSITNDDTKEINLGAIQISEKIENLKTQVEERYYKSFKFIPSRFPTVGGLSFVDSLLRKLNEMQLKSEVSVGSIMKPHICVLEKVFSSLTSTFRDVVKVYHQHAVLKDLHRSTINLAYEAEVSIDYILVQHNVLWHLFFSLPTIIKEIKHIYAEVNKMWSENLFLKSCSVVDPSKHLPTQHSDPVNDEEMVGFEIAEEKLIQYLTRGTSEQDVIPIVGMGGQGKTTIARKLYNDDIIVSHFDVRAWCIVSQRYNRRGILQEIFSQVTGSKDNGDKVGELADKLRKSLMGKRYLIVLDDMWDCMAWDEFRLCFPDVGNRSRIVITTQLEKVGVHVMNHTDPYFLPFLTPEESCQLWQKKVFPWEGFPPELEDVSLAVAKRCKGLPLVVVLVAGIIKKKKMKESWWHEVKKSLLSYLGESEGYGLSTMKLSYDNLPDYLRPCLLYMGMFPEDARIPVSKLINLWIAEVFVQNIDSGISMEEAAEGYLMDLVRSNVVMASRRRYNGKVKYCQVHDVVLHFCLRKSREEKFMLPVKGHYIQFQPFDWMGSRVVFSFSEELNKFATLGFNTRMPFHHHLRSLITTNRGRFYNWNPVPQVSEVRILKGLDLSSLDVENLSSATLKPLIHLKYLSARTYRFHFHPESLLPHLETLIVHGLSALPASFWEMKKLRHVDLTLAEFDLKINKQRIFEESSKLENLRIFKKVEFSIYQADSANVLFQRFPNLQELNITFVGDLYSPGIRVKLEHLTQLQILHLSIKFSKVEPELLLPSKLRKLELSRARIGSMISVIAGLPNLEYLQLTDLHFIQSKKYIQLGEMPILLIL</sequence>
<name>A0A2G2W2J9_CAPBA</name>
<evidence type="ECO:0000259" key="11">
    <source>
        <dbReference type="PROSITE" id="PS50878"/>
    </source>
</evidence>
<dbReference type="Gene3D" id="1.10.10.10">
    <property type="entry name" value="Winged helix-like DNA-binding domain superfamily/Winged helix DNA-binding domain"/>
    <property type="match status" value="2"/>
</dbReference>
<evidence type="ECO:0000256" key="6">
    <source>
        <dbReference type="ARBA" id="ARBA00022821"/>
    </source>
</evidence>
<evidence type="ECO:0000256" key="1">
    <source>
        <dbReference type="ARBA" id="ARBA00004170"/>
    </source>
</evidence>
<dbReference type="PANTHER" id="PTHR23155">
    <property type="entry name" value="DISEASE RESISTANCE PROTEIN RP"/>
    <property type="match status" value="1"/>
</dbReference>
<dbReference type="GO" id="GO:0098542">
    <property type="term" value="P:defense response to other organism"/>
    <property type="evidence" value="ECO:0007669"/>
    <property type="project" value="TreeGrafter"/>
</dbReference>
<dbReference type="Pfam" id="PF24496">
    <property type="entry name" value="DUF7588"/>
    <property type="match status" value="1"/>
</dbReference>
<feature type="compositionally biased region" description="Polar residues" evidence="10">
    <location>
        <begin position="1876"/>
        <end position="1886"/>
    </location>
</feature>
<dbReference type="GO" id="GO:0043531">
    <property type="term" value="F:ADP binding"/>
    <property type="evidence" value="ECO:0007669"/>
    <property type="project" value="InterPro"/>
</dbReference>
<evidence type="ECO:0000256" key="7">
    <source>
        <dbReference type="ARBA" id="ARBA00022840"/>
    </source>
</evidence>
<reference evidence="12 13" key="1">
    <citation type="journal article" date="2017" name="Genome Biol.">
        <title>New reference genome sequences of hot pepper reveal the massive evolution of plant disease-resistance genes by retroduplication.</title>
        <authorList>
            <person name="Kim S."/>
            <person name="Park J."/>
            <person name="Yeom S.I."/>
            <person name="Kim Y.M."/>
            <person name="Seo E."/>
            <person name="Kim K.T."/>
            <person name="Kim M.S."/>
            <person name="Lee J.M."/>
            <person name="Cheong K."/>
            <person name="Shin H.S."/>
            <person name="Kim S.B."/>
            <person name="Han K."/>
            <person name="Lee J."/>
            <person name="Park M."/>
            <person name="Lee H.A."/>
            <person name="Lee H.Y."/>
            <person name="Lee Y."/>
            <person name="Oh S."/>
            <person name="Lee J.H."/>
            <person name="Choi E."/>
            <person name="Choi E."/>
            <person name="Lee S.E."/>
            <person name="Jeon J."/>
            <person name="Kim H."/>
            <person name="Choi G."/>
            <person name="Song H."/>
            <person name="Lee J."/>
            <person name="Lee S.C."/>
            <person name="Kwon J.K."/>
            <person name="Lee H.Y."/>
            <person name="Koo N."/>
            <person name="Hong Y."/>
            <person name="Kim R.W."/>
            <person name="Kang W.H."/>
            <person name="Huh J.H."/>
            <person name="Kang B.C."/>
            <person name="Yang T.J."/>
            <person name="Lee Y.H."/>
            <person name="Bennetzen J.L."/>
            <person name="Choi D."/>
        </authorList>
    </citation>
    <scope>NUCLEOTIDE SEQUENCE [LARGE SCALE GENOMIC DNA]</scope>
    <source>
        <strain evidence="13">cv. PBC81</strain>
    </source>
</reference>
<evidence type="ECO:0000256" key="10">
    <source>
        <dbReference type="SAM" id="MobiDB-lite"/>
    </source>
</evidence>
<dbReference type="Gene3D" id="3.40.50.300">
    <property type="entry name" value="P-loop containing nucleotide triphosphate hydrolases"/>
    <property type="match status" value="2"/>
</dbReference>
<dbReference type="CDD" id="cd01647">
    <property type="entry name" value="RT_LTR"/>
    <property type="match status" value="1"/>
</dbReference>
<dbReference type="Gene3D" id="1.10.8.430">
    <property type="entry name" value="Helical domain of apoptotic protease-activating factors"/>
    <property type="match status" value="2"/>
</dbReference>